<evidence type="ECO:0000256" key="1">
    <source>
        <dbReference type="ARBA" id="ARBA00023002"/>
    </source>
</evidence>
<comment type="caution">
    <text evidence="3">The sequence shown here is derived from an EMBL/GenBank/DDBJ whole genome shotgun (WGS) entry which is preliminary data.</text>
</comment>
<dbReference type="RefSeq" id="WP_343964873.1">
    <property type="nucleotide sequence ID" value="NZ_BAAAHK010000002.1"/>
</dbReference>
<dbReference type="Pfam" id="PF00296">
    <property type="entry name" value="Bac_luciferase"/>
    <property type="match status" value="1"/>
</dbReference>
<name>A0ABP3ZW09_9ACTN</name>
<reference evidence="4" key="1">
    <citation type="journal article" date="2019" name="Int. J. Syst. Evol. Microbiol.">
        <title>The Global Catalogue of Microorganisms (GCM) 10K type strain sequencing project: providing services to taxonomists for standard genome sequencing and annotation.</title>
        <authorList>
            <consortium name="The Broad Institute Genomics Platform"/>
            <consortium name="The Broad Institute Genome Sequencing Center for Infectious Disease"/>
            <person name="Wu L."/>
            <person name="Ma J."/>
        </authorList>
    </citation>
    <scope>NUCLEOTIDE SEQUENCE [LARGE SCALE GENOMIC DNA]</scope>
    <source>
        <strain evidence="4">JCM 10977</strain>
    </source>
</reference>
<organism evidence="3 4">
    <name type="scientific">Kribbella koreensis</name>
    <dbReference type="NCBI Taxonomy" id="57909"/>
    <lineage>
        <taxon>Bacteria</taxon>
        <taxon>Bacillati</taxon>
        <taxon>Actinomycetota</taxon>
        <taxon>Actinomycetes</taxon>
        <taxon>Propionibacteriales</taxon>
        <taxon>Kribbellaceae</taxon>
        <taxon>Kribbella</taxon>
    </lineage>
</organism>
<dbReference type="EMBL" id="BAAAHK010000002">
    <property type="protein sequence ID" value="GAA0927252.1"/>
    <property type="molecule type" value="Genomic_DNA"/>
</dbReference>
<dbReference type="InterPro" id="IPR050564">
    <property type="entry name" value="F420-G6PD/mer"/>
</dbReference>
<dbReference type="SUPFAM" id="SSF51679">
    <property type="entry name" value="Bacterial luciferase-like"/>
    <property type="match status" value="1"/>
</dbReference>
<gene>
    <name evidence="3" type="ORF">GCM10009554_08050</name>
</gene>
<dbReference type="PANTHER" id="PTHR43244">
    <property type="match status" value="1"/>
</dbReference>
<proteinExistence type="predicted"/>
<evidence type="ECO:0000313" key="3">
    <source>
        <dbReference type="EMBL" id="GAA0927252.1"/>
    </source>
</evidence>
<protein>
    <submittedName>
        <fullName evidence="3">LLM class flavin-dependent oxidoreductase</fullName>
    </submittedName>
</protein>
<keyword evidence="4" id="KW-1185">Reference proteome</keyword>
<sequence>MTQTSAALGMCFPRTFPAALVTDVARRLDAGGADELWLIEDCFYTAGPSLVAAALATTERLTCGLGIVPAVARTAAVTAMEFATLDALAPGRFLPGIGHGVQEWMGQMGVRPKSPLTALEEVTTAVTRLLAGEKVTMEGQYVVLQDVQLDAPPTTPPPILLGVRGPKSMALAGRVAGGVVLAEPATPDYVRAAVGQAGSPEGFVVAVFSALCVRGDRKTAYEWSAPWLGWQLKDKNPALAALPFYDELVKLHAEKGVEGFVSMPQEWWAEIGPIGTLDDAAAHIEKLEAAGVHHIGLFPDPEVEHGLPQLEYVLELANR</sequence>
<evidence type="ECO:0000313" key="4">
    <source>
        <dbReference type="Proteomes" id="UP001500542"/>
    </source>
</evidence>
<dbReference type="InterPro" id="IPR011251">
    <property type="entry name" value="Luciferase-like_dom"/>
</dbReference>
<dbReference type="Proteomes" id="UP001500542">
    <property type="component" value="Unassembled WGS sequence"/>
</dbReference>
<keyword evidence="1" id="KW-0560">Oxidoreductase</keyword>
<feature type="domain" description="Luciferase-like" evidence="2">
    <location>
        <begin position="18"/>
        <end position="294"/>
    </location>
</feature>
<dbReference type="Gene3D" id="3.20.20.30">
    <property type="entry name" value="Luciferase-like domain"/>
    <property type="match status" value="1"/>
</dbReference>
<dbReference type="CDD" id="cd01097">
    <property type="entry name" value="Tetrahydromethanopterin_reductase"/>
    <property type="match status" value="1"/>
</dbReference>
<dbReference type="PANTHER" id="PTHR43244:SF1">
    <property type="entry name" value="5,10-METHYLENETETRAHYDROMETHANOPTERIN REDUCTASE"/>
    <property type="match status" value="1"/>
</dbReference>
<accession>A0ABP3ZW09</accession>
<evidence type="ECO:0000259" key="2">
    <source>
        <dbReference type="Pfam" id="PF00296"/>
    </source>
</evidence>
<dbReference type="InterPro" id="IPR036661">
    <property type="entry name" value="Luciferase-like_sf"/>
</dbReference>